<evidence type="ECO:0000256" key="2">
    <source>
        <dbReference type="ARBA" id="ARBA00022980"/>
    </source>
</evidence>
<evidence type="ECO:0000313" key="7">
    <source>
        <dbReference type="Proteomes" id="UP000041254"/>
    </source>
</evidence>
<keyword evidence="7" id="KW-1185">Reference proteome</keyword>
<dbReference type="CDD" id="cd06089">
    <property type="entry name" value="KOW_RPL26"/>
    <property type="match status" value="1"/>
</dbReference>
<dbReference type="GO" id="GO:0003723">
    <property type="term" value="F:RNA binding"/>
    <property type="evidence" value="ECO:0007669"/>
    <property type="project" value="InterPro"/>
</dbReference>
<evidence type="ECO:0000256" key="3">
    <source>
        <dbReference type="ARBA" id="ARBA00023274"/>
    </source>
</evidence>
<evidence type="ECO:0000313" key="6">
    <source>
        <dbReference type="EMBL" id="CEM12003.1"/>
    </source>
</evidence>
<accession>A0A0G4FGM0</accession>
<evidence type="ECO:0008006" key="8">
    <source>
        <dbReference type="Google" id="ProtNLM"/>
    </source>
</evidence>
<comment type="similarity">
    <text evidence="1">Belongs to the universal ribosomal protein uL24 family.</text>
</comment>
<dbReference type="Gene3D" id="2.30.30.30">
    <property type="match status" value="1"/>
</dbReference>
<dbReference type="GO" id="GO:1990904">
    <property type="term" value="C:ribonucleoprotein complex"/>
    <property type="evidence" value="ECO:0007669"/>
    <property type="project" value="UniProtKB-KW"/>
</dbReference>
<sequence>MSAQLKRSPLAALGIFVCFVSNAPPALSAAMQRLFRTASSSMDVRAWRGAFVDALRHPPATLKRRRRHRDRPAAFLRGSAMSSVASVGVADAGADAHVSMLGLDSDSDSDHDHEDLSVGDRVEILAGKYQGTHGVVLDVADGKVQVRRDCRIKEDGSVPPELQSGHERTYRYPAHQVRLATSQPPQALSPAAAPIPPPPSLSAAGEASSLLLDAVPSSASLPSQPSLSDDDPYAHLHDLFDVNLGRSITAPTTTPKPLPPEAVAEGLSRKQWRQERNKRRKKEQLDERRRSHPDFSPPLPLPLPHDEASLGASTPPPLREPPPVAKAAVREQYSSPYAETVGDLNNELDDLQRNIGRLLKTLRRTEPDPFLFESKREALMKTYRKERNKILAAYFDLSNVMFAPGEEPWGDE</sequence>
<organism evidence="6 7">
    <name type="scientific">Vitrella brassicaformis (strain CCMP3155)</name>
    <dbReference type="NCBI Taxonomy" id="1169540"/>
    <lineage>
        <taxon>Eukaryota</taxon>
        <taxon>Sar</taxon>
        <taxon>Alveolata</taxon>
        <taxon>Colpodellida</taxon>
        <taxon>Vitrellaceae</taxon>
        <taxon>Vitrella</taxon>
    </lineage>
</organism>
<evidence type="ECO:0000256" key="1">
    <source>
        <dbReference type="ARBA" id="ARBA00010618"/>
    </source>
</evidence>
<reference evidence="6 7" key="1">
    <citation type="submission" date="2014-11" db="EMBL/GenBank/DDBJ databases">
        <authorList>
            <person name="Zhu J."/>
            <person name="Qi W."/>
            <person name="Song R."/>
        </authorList>
    </citation>
    <scope>NUCLEOTIDE SEQUENCE [LARGE SCALE GENOMIC DNA]</scope>
</reference>
<feature type="compositionally biased region" description="Pro residues" evidence="4">
    <location>
        <begin position="314"/>
        <end position="324"/>
    </location>
</feature>
<evidence type="ECO:0000256" key="5">
    <source>
        <dbReference type="SAM" id="SignalP"/>
    </source>
</evidence>
<dbReference type="InParanoid" id="A0A0G4FGM0"/>
<dbReference type="InterPro" id="IPR041988">
    <property type="entry name" value="Ribosomal_uL24_KOW"/>
</dbReference>
<feature type="chain" id="PRO_5005189058" description="KOW domain-containing protein" evidence="5">
    <location>
        <begin position="29"/>
        <end position="412"/>
    </location>
</feature>
<dbReference type="VEuPathDB" id="CryptoDB:Vbra_1211"/>
<dbReference type="Proteomes" id="UP000041254">
    <property type="component" value="Unassembled WGS sequence"/>
</dbReference>
<protein>
    <recommendedName>
        <fullName evidence="8">KOW domain-containing protein</fullName>
    </recommendedName>
</protein>
<proteinExistence type="inferred from homology"/>
<feature type="signal peptide" evidence="5">
    <location>
        <begin position="1"/>
        <end position="28"/>
    </location>
</feature>
<dbReference type="EMBL" id="CDMY01000430">
    <property type="protein sequence ID" value="CEM12003.1"/>
    <property type="molecule type" value="Genomic_DNA"/>
</dbReference>
<dbReference type="InterPro" id="IPR008991">
    <property type="entry name" value="Translation_prot_SH3-like_sf"/>
</dbReference>
<name>A0A0G4FGM0_VITBC</name>
<dbReference type="GO" id="GO:0005840">
    <property type="term" value="C:ribosome"/>
    <property type="evidence" value="ECO:0007669"/>
    <property type="project" value="UniProtKB-KW"/>
</dbReference>
<keyword evidence="5" id="KW-0732">Signal</keyword>
<dbReference type="InterPro" id="IPR014722">
    <property type="entry name" value="Rib_uL2_dom2"/>
</dbReference>
<dbReference type="AlphaFoldDB" id="A0A0G4FGM0"/>
<feature type="region of interest" description="Disordered" evidence="4">
    <location>
        <begin position="247"/>
        <end position="324"/>
    </location>
</feature>
<feature type="region of interest" description="Disordered" evidence="4">
    <location>
        <begin position="182"/>
        <end position="204"/>
    </location>
</feature>
<keyword evidence="3" id="KW-0687">Ribonucleoprotein</keyword>
<dbReference type="SUPFAM" id="SSF50104">
    <property type="entry name" value="Translation proteins SH3-like domain"/>
    <property type="match status" value="1"/>
</dbReference>
<feature type="compositionally biased region" description="Basic and acidic residues" evidence="4">
    <location>
        <begin position="283"/>
        <end position="293"/>
    </location>
</feature>
<evidence type="ECO:0000256" key="4">
    <source>
        <dbReference type="SAM" id="MobiDB-lite"/>
    </source>
</evidence>
<gene>
    <name evidence="6" type="ORF">Vbra_1211</name>
</gene>
<feature type="compositionally biased region" description="Low complexity" evidence="4">
    <location>
        <begin position="182"/>
        <end position="192"/>
    </location>
</feature>
<keyword evidence="2" id="KW-0689">Ribosomal protein</keyword>